<proteinExistence type="inferred from homology"/>
<evidence type="ECO:0000259" key="6">
    <source>
        <dbReference type="Pfam" id="PF00551"/>
    </source>
</evidence>
<dbReference type="RefSeq" id="WP_278012063.1">
    <property type="nucleotide sequence ID" value="NZ_CP121208.1"/>
</dbReference>
<sequence>MRIIFAGTPETSVPSLRLLAEKHEVIAVLTREPAPVGRKRVLTASPVHAAAEELGIPVLTPKSLKGAEIHEQILQLAPEAVAVVAYGLIIPKTLLDVPTHGWINLHFSALPRWRGAAPVQYAIMHGDSEIATSVFQIEAGLDTGDVFDIESFPRDQQLTAGETLEKLALAGAAQLCRTLDHLEAGTAVATPQVGEPTHAPQLTSADARVNFSWSAERIANMILGTTPSPGPWTTIDGARVKLGPVTILNETSLNPGEVKLVGKRAIAGTGTTDVVLSQVAPAGKKHMPAADWLRGLKGETRFEVGNV</sequence>
<dbReference type="NCBIfam" id="TIGR00460">
    <property type="entry name" value="fmt"/>
    <property type="match status" value="1"/>
</dbReference>
<reference evidence="8 9" key="1">
    <citation type="submission" date="2023-03" db="EMBL/GenBank/DDBJ databases">
        <title>Complete genome of Arcanobacterium canis strain DSM 25104 isolated in 2010 from a canine otitis externa in Germany.</title>
        <authorList>
            <person name="Borowiak M."/>
            <person name="Kreitlow A."/>
            <person name="Malorny B."/>
            <person name="Laemmler C."/>
            <person name="Prenger-Berninghoff E."/>
            <person name="Ploetz M."/>
            <person name="Abdulmawjood A."/>
        </authorList>
    </citation>
    <scope>NUCLEOTIDE SEQUENCE [LARGE SCALE GENOMIC DNA]</scope>
    <source>
        <strain evidence="8 9">DSM 25104</strain>
    </source>
</reference>
<dbReference type="Proteomes" id="UP001215216">
    <property type="component" value="Chromosome"/>
</dbReference>
<evidence type="ECO:0000256" key="5">
    <source>
        <dbReference type="HAMAP-Rule" id="MF_00182"/>
    </source>
</evidence>
<comment type="similarity">
    <text evidence="1 5">Belongs to the Fmt family.</text>
</comment>
<name>A0ABY8FWL0_9ACTO</name>
<dbReference type="PANTHER" id="PTHR11138">
    <property type="entry name" value="METHIONYL-TRNA FORMYLTRANSFERASE"/>
    <property type="match status" value="1"/>
</dbReference>
<dbReference type="GO" id="GO:0004479">
    <property type="term" value="F:methionyl-tRNA formyltransferase activity"/>
    <property type="evidence" value="ECO:0007669"/>
    <property type="project" value="UniProtKB-EC"/>
</dbReference>
<accession>A0ABY8FWL0</accession>
<dbReference type="CDD" id="cd08704">
    <property type="entry name" value="Met_tRNA_FMT_C"/>
    <property type="match status" value="1"/>
</dbReference>
<dbReference type="InterPro" id="IPR036477">
    <property type="entry name" value="Formyl_transf_N_sf"/>
</dbReference>
<dbReference type="InterPro" id="IPR041711">
    <property type="entry name" value="Met-tRNA-FMT_N"/>
</dbReference>
<dbReference type="Pfam" id="PF00551">
    <property type="entry name" value="Formyl_trans_N"/>
    <property type="match status" value="1"/>
</dbReference>
<dbReference type="PANTHER" id="PTHR11138:SF5">
    <property type="entry name" value="METHIONYL-TRNA FORMYLTRANSFERASE, MITOCHONDRIAL"/>
    <property type="match status" value="1"/>
</dbReference>
<comment type="catalytic activity">
    <reaction evidence="5">
        <text>L-methionyl-tRNA(fMet) + (6R)-10-formyltetrahydrofolate = N-formyl-L-methionyl-tRNA(fMet) + (6S)-5,6,7,8-tetrahydrofolate + H(+)</text>
        <dbReference type="Rhea" id="RHEA:24380"/>
        <dbReference type="Rhea" id="RHEA-COMP:9952"/>
        <dbReference type="Rhea" id="RHEA-COMP:9953"/>
        <dbReference type="ChEBI" id="CHEBI:15378"/>
        <dbReference type="ChEBI" id="CHEBI:57453"/>
        <dbReference type="ChEBI" id="CHEBI:78530"/>
        <dbReference type="ChEBI" id="CHEBI:78844"/>
        <dbReference type="ChEBI" id="CHEBI:195366"/>
        <dbReference type="EC" id="2.1.2.9"/>
    </reaction>
</comment>
<keyword evidence="9" id="KW-1185">Reference proteome</keyword>
<evidence type="ECO:0000313" key="9">
    <source>
        <dbReference type="Proteomes" id="UP001215216"/>
    </source>
</evidence>
<evidence type="ECO:0000259" key="7">
    <source>
        <dbReference type="Pfam" id="PF02911"/>
    </source>
</evidence>
<evidence type="ECO:0000256" key="4">
    <source>
        <dbReference type="ARBA" id="ARBA00022917"/>
    </source>
</evidence>
<evidence type="ECO:0000256" key="3">
    <source>
        <dbReference type="ARBA" id="ARBA00022679"/>
    </source>
</evidence>
<dbReference type="CDD" id="cd08646">
    <property type="entry name" value="FMT_core_Met-tRNA-FMT_N"/>
    <property type="match status" value="1"/>
</dbReference>
<dbReference type="SUPFAM" id="SSF50486">
    <property type="entry name" value="FMT C-terminal domain-like"/>
    <property type="match status" value="1"/>
</dbReference>
<feature type="binding site" evidence="5">
    <location>
        <begin position="108"/>
        <end position="111"/>
    </location>
    <ligand>
        <name>(6S)-5,6,7,8-tetrahydrofolate</name>
        <dbReference type="ChEBI" id="CHEBI:57453"/>
    </ligand>
</feature>
<dbReference type="EMBL" id="CP121208">
    <property type="protein sequence ID" value="WFM82637.1"/>
    <property type="molecule type" value="Genomic_DNA"/>
</dbReference>
<feature type="domain" description="Formyl transferase C-terminal" evidence="7">
    <location>
        <begin position="202"/>
        <end position="296"/>
    </location>
</feature>
<evidence type="ECO:0000256" key="1">
    <source>
        <dbReference type="ARBA" id="ARBA00010699"/>
    </source>
</evidence>
<dbReference type="Pfam" id="PF02911">
    <property type="entry name" value="Formyl_trans_C"/>
    <property type="match status" value="1"/>
</dbReference>
<dbReference type="Gene3D" id="3.40.50.12230">
    <property type="match status" value="1"/>
</dbReference>
<dbReference type="InterPro" id="IPR011034">
    <property type="entry name" value="Formyl_transferase-like_C_sf"/>
</dbReference>
<organism evidence="8 9">
    <name type="scientific">Arcanobacterium canis</name>
    <dbReference type="NCBI Taxonomy" id="999183"/>
    <lineage>
        <taxon>Bacteria</taxon>
        <taxon>Bacillati</taxon>
        <taxon>Actinomycetota</taxon>
        <taxon>Actinomycetes</taxon>
        <taxon>Actinomycetales</taxon>
        <taxon>Actinomycetaceae</taxon>
        <taxon>Arcanobacterium</taxon>
    </lineage>
</organism>
<dbReference type="HAMAP" id="MF_00182">
    <property type="entry name" value="Formyl_trans"/>
    <property type="match status" value="1"/>
</dbReference>
<evidence type="ECO:0000256" key="2">
    <source>
        <dbReference type="ARBA" id="ARBA00012261"/>
    </source>
</evidence>
<protein>
    <recommendedName>
        <fullName evidence="2 5">Methionyl-tRNA formyltransferase</fullName>
        <ecNumber evidence="2 5">2.1.2.9</ecNumber>
    </recommendedName>
</protein>
<keyword evidence="4 5" id="KW-0648">Protein biosynthesis</keyword>
<gene>
    <name evidence="5 8" type="primary">fmt</name>
    <name evidence="8" type="ORF">P7079_04285</name>
</gene>
<feature type="domain" description="Formyl transferase N-terminal" evidence="6">
    <location>
        <begin position="20"/>
        <end position="172"/>
    </location>
</feature>
<keyword evidence="3 5" id="KW-0808">Transferase</keyword>
<dbReference type="InterPro" id="IPR005793">
    <property type="entry name" value="Formyl_trans_C"/>
</dbReference>
<dbReference type="InterPro" id="IPR005794">
    <property type="entry name" value="Fmt"/>
</dbReference>
<dbReference type="EC" id="2.1.2.9" evidence="2 5"/>
<evidence type="ECO:0000313" key="8">
    <source>
        <dbReference type="EMBL" id="WFM82637.1"/>
    </source>
</evidence>
<dbReference type="InterPro" id="IPR044135">
    <property type="entry name" value="Met-tRNA-FMT_C"/>
</dbReference>
<dbReference type="InterPro" id="IPR002376">
    <property type="entry name" value="Formyl_transf_N"/>
</dbReference>
<comment type="function">
    <text evidence="5">Attaches a formyl group to the free amino group of methionyl-tRNA(fMet). The formyl group appears to play a dual role in the initiator identity of N-formylmethionyl-tRNA by promoting its recognition by IF2 and preventing the misappropriation of this tRNA by the elongation apparatus.</text>
</comment>
<dbReference type="SUPFAM" id="SSF53328">
    <property type="entry name" value="Formyltransferase"/>
    <property type="match status" value="1"/>
</dbReference>